<gene>
    <name evidence="3" type="ORF">GUJ93_ZPchr0007g4670</name>
</gene>
<feature type="transmembrane region" description="Helical" evidence="2">
    <location>
        <begin position="32"/>
        <end position="52"/>
    </location>
</feature>
<keyword evidence="2" id="KW-0812">Transmembrane</keyword>
<keyword evidence="2" id="KW-0472">Membrane</keyword>
<feature type="region of interest" description="Disordered" evidence="1">
    <location>
        <begin position="1"/>
        <end position="24"/>
    </location>
</feature>
<comment type="caution">
    <text evidence="3">The sequence shown here is derived from an EMBL/GenBank/DDBJ whole genome shotgun (WGS) entry which is preliminary data.</text>
</comment>
<reference evidence="3" key="1">
    <citation type="journal article" date="2021" name="bioRxiv">
        <title>Whole Genome Assembly and Annotation of Northern Wild Rice, Zizania palustris L., Supports a Whole Genome Duplication in the Zizania Genus.</title>
        <authorList>
            <person name="Haas M."/>
            <person name="Kono T."/>
            <person name="Macchietto M."/>
            <person name="Millas R."/>
            <person name="McGilp L."/>
            <person name="Shao M."/>
            <person name="Duquette J."/>
            <person name="Hirsch C.N."/>
            <person name="Kimball J."/>
        </authorList>
    </citation>
    <scope>NUCLEOTIDE SEQUENCE</scope>
    <source>
        <tissue evidence="3">Fresh leaf tissue</tissue>
    </source>
</reference>
<evidence type="ECO:0000256" key="2">
    <source>
        <dbReference type="SAM" id="Phobius"/>
    </source>
</evidence>
<dbReference type="OrthoDB" id="448280at2759"/>
<keyword evidence="2" id="KW-1133">Transmembrane helix</keyword>
<dbReference type="EMBL" id="JAAALK010000282">
    <property type="protein sequence ID" value="KAG8081122.1"/>
    <property type="molecule type" value="Genomic_DNA"/>
</dbReference>
<organism evidence="3 4">
    <name type="scientific">Zizania palustris</name>
    <name type="common">Northern wild rice</name>
    <dbReference type="NCBI Taxonomy" id="103762"/>
    <lineage>
        <taxon>Eukaryota</taxon>
        <taxon>Viridiplantae</taxon>
        <taxon>Streptophyta</taxon>
        <taxon>Embryophyta</taxon>
        <taxon>Tracheophyta</taxon>
        <taxon>Spermatophyta</taxon>
        <taxon>Magnoliopsida</taxon>
        <taxon>Liliopsida</taxon>
        <taxon>Poales</taxon>
        <taxon>Poaceae</taxon>
        <taxon>BOP clade</taxon>
        <taxon>Oryzoideae</taxon>
        <taxon>Oryzeae</taxon>
        <taxon>Zizaniinae</taxon>
        <taxon>Zizania</taxon>
    </lineage>
</organism>
<dbReference type="AlphaFoldDB" id="A0A8J5VQN2"/>
<name>A0A8J5VQN2_ZIZPA</name>
<keyword evidence="4" id="KW-1185">Reference proteome</keyword>
<evidence type="ECO:0000256" key="1">
    <source>
        <dbReference type="SAM" id="MobiDB-lite"/>
    </source>
</evidence>
<evidence type="ECO:0000313" key="4">
    <source>
        <dbReference type="Proteomes" id="UP000729402"/>
    </source>
</evidence>
<reference evidence="3" key="2">
    <citation type="submission" date="2021-02" db="EMBL/GenBank/DDBJ databases">
        <authorList>
            <person name="Kimball J.A."/>
            <person name="Haas M.W."/>
            <person name="Macchietto M."/>
            <person name="Kono T."/>
            <person name="Duquette J."/>
            <person name="Shao M."/>
        </authorList>
    </citation>
    <scope>NUCLEOTIDE SEQUENCE</scope>
    <source>
        <tissue evidence="3">Fresh leaf tissue</tissue>
    </source>
</reference>
<evidence type="ECO:0000313" key="3">
    <source>
        <dbReference type="EMBL" id="KAG8081122.1"/>
    </source>
</evidence>
<sequence>MQSCARRRRRRAGCGKQRRSADRARARELKMVVFFFHLVCSAIGCGLPVLGWRVPVLLRPNSNVFLKNGECLGLYYMLKGLQIGSTMYKGLQERWRRAPLVNQWPTSMEKEEA</sequence>
<proteinExistence type="predicted"/>
<accession>A0A8J5VQN2</accession>
<feature type="compositionally biased region" description="Basic residues" evidence="1">
    <location>
        <begin position="1"/>
        <end position="18"/>
    </location>
</feature>
<dbReference type="Proteomes" id="UP000729402">
    <property type="component" value="Unassembled WGS sequence"/>
</dbReference>
<protein>
    <submittedName>
        <fullName evidence="3">Uncharacterized protein</fullName>
    </submittedName>
</protein>